<sequence>MSGVLGDFSNKFKIEKLKIFETKYWIWSLRPYQTTLGAGILSLKRECVALSELKSDEFCDLDNMIKVIEKTLKHAFNYDIINYLMLMMIDKQVHYHIIPRYKAEVKYFKKLWTDSSWPGVPDLAGGTLSKDELSEICLYIKENLIFNK</sequence>
<dbReference type="SUPFAM" id="SSF54197">
    <property type="entry name" value="HIT-like"/>
    <property type="match status" value="1"/>
</dbReference>
<evidence type="ECO:0000313" key="2">
    <source>
        <dbReference type="Proteomes" id="UP000680670"/>
    </source>
</evidence>
<accession>A0ABQ4KXV7</accession>
<evidence type="ECO:0000313" key="1">
    <source>
        <dbReference type="EMBL" id="GIN96865.1"/>
    </source>
</evidence>
<reference evidence="1 2" key="1">
    <citation type="submission" date="2021-03" db="EMBL/GenBank/DDBJ databases">
        <title>Antimicrobial resistance genes in bacteria isolated from Japanese honey, and their potential for conferring macrolide and lincosamide resistance in the American foulbrood pathogen Paenibacillus larvae.</title>
        <authorList>
            <person name="Okamoto M."/>
            <person name="Kumagai M."/>
            <person name="Kanamori H."/>
            <person name="Takamatsu D."/>
        </authorList>
    </citation>
    <scope>NUCLEOTIDE SEQUENCE [LARGE SCALE GENOMIC DNA]</scope>
    <source>
        <strain evidence="1 2">J6TS1</strain>
    </source>
</reference>
<comment type="caution">
    <text evidence="1">The sequence shown here is derived from an EMBL/GenBank/DDBJ whole genome shotgun (WGS) entry which is preliminary data.</text>
</comment>
<dbReference type="Proteomes" id="UP000680670">
    <property type="component" value="Unassembled WGS sequence"/>
</dbReference>
<keyword evidence="2" id="KW-1185">Reference proteome</keyword>
<dbReference type="Gene3D" id="3.30.428.10">
    <property type="entry name" value="HIT-like"/>
    <property type="match status" value="1"/>
</dbReference>
<gene>
    <name evidence="1" type="ORF">J6TS1_27350</name>
</gene>
<dbReference type="EMBL" id="BORJ01000006">
    <property type="protein sequence ID" value="GIN96865.1"/>
    <property type="molecule type" value="Genomic_DNA"/>
</dbReference>
<dbReference type="InterPro" id="IPR036265">
    <property type="entry name" value="HIT-like_sf"/>
</dbReference>
<name>A0ABQ4KXV7_SIMTE</name>
<protein>
    <recommendedName>
        <fullName evidence="3">HIT domain-containing protein</fullName>
    </recommendedName>
</protein>
<dbReference type="RefSeq" id="WP_213020657.1">
    <property type="nucleotide sequence ID" value="NZ_BORJ01000006.1"/>
</dbReference>
<evidence type="ECO:0008006" key="3">
    <source>
        <dbReference type="Google" id="ProtNLM"/>
    </source>
</evidence>
<organism evidence="1 2">
    <name type="scientific">Siminovitchia terrae</name>
    <name type="common">Bacillus terrae</name>
    <dbReference type="NCBI Taxonomy" id="1914933"/>
    <lineage>
        <taxon>Bacteria</taxon>
        <taxon>Bacillati</taxon>
        <taxon>Bacillota</taxon>
        <taxon>Bacilli</taxon>
        <taxon>Bacillales</taxon>
        <taxon>Bacillaceae</taxon>
        <taxon>Siminovitchia</taxon>
    </lineage>
</organism>
<proteinExistence type="predicted"/>